<dbReference type="EC" id="2.7.7.60" evidence="7"/>
<comment type="function">
    <text evidence="7">Catalyzes the formation of 4-diphosphocytidyl-2-C-methyl-D-erythritol from CTP and 2-C-methyl-D-erythritol 4-phosphate (MEP).</text>
</comment>
<evidence type="ECO:0000256" key="4">
    <source>
        <dbReference type="ARBA" id="ARBA00022679"/>
    </source>
</evidence>
<proteinExistence type="inferred from homology"/>
<comment type="similarity">
    <text evidence="3 7">Belongs to the IspD/TarI cytidylyltransferase family. IspD subfamily.</text>
</comment>
<dbReference type="InterPro" id="IPR034683">
    <property type="entry name" value="IspD/TarI"/>
</dbReference>
<protein>
    <recommendedName>
        <fullName evidence="7">2-C-methyl-D-erythritol 4-phosphate cytidylyltransferase</fullName>
        <ecNumber evidence="7">2.7.7.60</ecNumber>
    </recommendedName>
    <alternativeName>
        <fullName evidence="7">4-diphosphocytidyl-2C-methyl-D-erythritol synthase</fullName>
    </alternativeName>
    <alternativeName>
        <fullName evidence="7">MEP cytidylyltransferase</fullName>
        <shortName evidence="7">MCT</shortName>
    </alternativeName>
</protein>
<evidence type="ECO:0000313" key="8">
    <source>
        <dbReference type="EMBL" id="TQV84606.1"/>
    </source>
</evidence>
<dbReference type="GO" id="GO:0019288">
    <property type="term" value="P:isopentenyl diphosphate biosynthetic process, methylerythritol 4-phosphate pathway"/>
    <property type="evidence" value="ECO:0007669"/>
    <property type="project" value="UniProtKB-UniRule"/>
</dbReference>
<comment type="caution">
    <text evidence="8">The sequence shown here is derived from an EMBL/GenBank/DDBJ whole genome shotgun (WGS) entry which is preliminary data.</text>
</comment>
<dbReference type="CDD" id="cd02516">
    <property type="entry name" value="CDP-ME_synthetase"/>
    <property type="match status" value="1"/>
</dbReference>
<feature type="site" description="Positions MEP for the nucleophilic attack" evidence="7">
    <location>
        <position position="165"/>
    </location>
</feature>
<evidence type="ECO:0000256" key="3">
    <source>
        <dbReference type="ARBA" id="ARBA00009789"/>
    </source>
</evidence>
<dbReference type="InterPro" id="IPR001228">
    <property type="entry name" value="IspD"/>
</dbReference>
<dbReference type="AlphaFoldDB" id="A0A545U560"/>
<dbReference type="InterPro" id="IPR029044">
    <property type="entry name" value="Nucleotide-diphossugar_trans"/>
</dbReference>
<keyword evidence="4 7" id="KW-0808">Transferase</keyword>
<dbReference type="PANTHER" id="PTHR32125">
    <property type="entry name" value="2-C-METHYL-D-ERYTHRITOL 4-PHOSPHATE CYTIDYLYLTRANSFERASE, CHLOROPLASTIC"/>
    <property type="match status" value="1"/>
</dbReference>
<evidence type="ECO:0000256" key="2">
    <source>
        <dbReference type="ARBA" id="ARBA00004787"/>
    </source>
</evidence>
<dbReference type="Pfam" id="PF01128">
    <property type="entry name" value="IspD"/>
    <property type="match status" value="1"/>
</dbReference>
<evidence type="ECO:0000256" key="1">
    <source>
        <dbReference type="ARBA" id="ARBA00001282"/>
    </source>
</evidence>
<dbReference type="EMBL" id="VHSG01000005">
    <property type="protein sequence ID" value="TQV84606.1"/>
    <property type="molecule type" value="Genomic_DNA"/>
</dbReference>
<evidence type="ECO:0000256" key="5">
    <source>
        <dbReference type="ARBA" id="ARBA00022695"/>
    </source>
</evidence>
<dbReference type="SUPFAM" id="SSF53448">
    <property type="entry name" value="Nucleotide-diphospho-sugar transferases"/>
    <property type="match status" value="1"/>
</dbReference>
<evidence type="ECO:0000256" key="6">
    <source>
        <dbReference type="ARBA" id="ARBA00023229"/>
    </source>
</evidence>
<organism evidence="8 9">
    <name type="scientific">Exilibacterium tricleocarpae</name>
    <dbReference type="NCBI Taxonomy" id="2591008"/>
    <lineage>
        <taxon>Bacteria</taxon>
        <taxon>Pseudomonadati</taxon>
        <taxon>Pseudomonadota</taxon>
        <taxon>Gammaproteobacteria</taxon>
        <taxon>Cellvibrionales</taxon>
        <taxon>Cellvibrionaceae</taxon>
        <taxon>Exilibacterium</taxon>
    </lineage>
</organism>
<dbReference type="RefSeq" id="WP_142902812.1">
    <property type="nucleotide sequence ID" value="NZ_ML660088.1"/>
</dbReference>
<accession>A0A545U560</accession>
<keyword evidence="5 7" id="KW-0548">Nucleotidyltransferase</keyword>
<dbReference type="NCBIfam" id="TIGR00453">
    <property type="entry name" value="ispD"/>
    <property type="match status" value="1"/>
</dbReference>
<comment type="pathway">
    <text evidence="2 7">Isoprenoid biosynthesis; isopentenyl diphosphate biosynthesis via DXP pathway; isopentenyl diphosphate from 1-deoxy-D-xylulose 5-phosphate: step 2/6.</text>
</comment>
<dbReference type="InterPro" id="IPR018294">
    <property type="entry name" value="ISPD_synthase_CS"/>
</dbReference>
<dbReference type="OrthoDB" id="9806837at2"/>
<dbReference type="PANTHER" id="PTHR32125:SF4">
    <property type="entry name" value="2-C-METHYL-D-ERYTHRITOL 4-PHOSPHATE CYTIDYLYLTRANSFERASE, CHLOROPLASTIC"/>
    <property type="match status" value="1"/>
</dbReference>
<dbReference type="PROSITE" id="PS01295">
    <property type="entry name" value="ISPD"/>
    <property type="match status" value="1"/>
</dbReference>
<dbReference type="HAMAP" id="MF_00108">
    <property type="entry name" value="IspD"/>
    <property type="match status" value="1"/>
</dbReference>
<name>A0A545U560_9GAMM</name>
<sequence length="251" mass="27498">MPDQSSAAGAPKFWVVVPAAGIGTRMGADKPKQYLSLLGQTVLEHTLQRLLSLAGIEGLVVAIHPFDDLWPALPLAQDPRIESVDGGHERCDSVLNGLRQLAPRAHKLDWVLVHDAARPCVRAETIHTLCEALREHLVGGILGVPVSDTLKRLDEHYGIQATLDRRALWYAQTPQMFRYGLLRQALEEAAANKRAVTDEASALEALGYCPRMVEGSRDNIKITRPEDLALAAMILSRQQGEALQPGEENGR</sequence>
<evidence type="ECO:0000313" key="9">
    <source>
        <dbReference type="Proteomes" id="UP000319732"/>
    </source>
</evidence>
<dbReference type="GO" id="GO:0050518">
    <property type="term" value="F:2-C-methyl-D-erythritol 4-phosphate cytidylyltransferase activity"/>
    <property type="evidence" value="ECO:0007669"/>
    <property type="project" value="UniProtKB-UniRule"/>
</dbReference>
<dbReference type="InterPro" id="IPR050088">
    <property type="entry name" value="IspD/TarI_cytidylyltransf_bact"/>
</dbReference>
<dbReference type="FunFam" id="3.90.550.10:FF:000003">
    <property type="entry name" value="2-C-methyl-D-erythritol 4-phosphate cytidylyltransferase"/>
    <property type="match status" value="1"/>
</dbReference>
<dbReference type="Proteomes" id="UP000319732">
    <property type="component" value="Unassembled WGS sequence"/>
</dbReference>
<feature type="site" description="Transition state stabilizer" evidence="7">
    <location>
        <position position="32"/>
    </location>
</feature>
<reference evidence="8 9" key="1">
    <citation type="submission" date="2019-06" db="EMBL/GenBank/DDBJ databases">
        <title>Whole genome sequence for Cellvibrionaceae sp. R142.</title>
        <authorList>
            <person name="Wang G."/>
        </authorList>
    </citation>
    <scope>NUCLEOTIDE SEQUENCE [LARGE SCALE GENOMIC DNA]</scope>
    <source>
        <strain evidence="8 9">R142</strain>
    </source>
</reference>
<dbReference type="Gene3D" id="3.90.550.10">
    <property type="entry name" value="Spore Coat Polysaccharide Biosynthesis Protein SpsA, Chain A"/>
    <property type="match status" value="1"/>
</dbReference>
<keyword evidence="9" id="KW-1185">Reference proteome</keyword>
<feature type="site" description="Positions MEP for the nucleophilic attack" evidence="7">
    <location>
        <position position="221"/>
    </location>
</feature>
<evidence type="ECO:0000256" key="7">
    <source>
        <dbReference type="HAMAP-Rule" id="MF_00108"/>
    </source>
</evidence>
<dbReference type="UniPathway" id="UPA00056">
    <property type="reaction ID" value="UER00093"/>
</dbReference>
<feature type="site" description="Transition state stabilizer" evidence="7">
    <location>
        <position position="25"/>
    </location>
</feature>
<gene>
    <name evidence="7 8" type="primary">ispD</name>
    <name evidence="8" type="ORF">FKG94_03535</name>
</gene>
<comment type="catalytic activity">
    <reaction evidence="1 7">
        <text>2-C-methyl-D-erythritol 4-phosphate + CTP + H(+) = 4-CDP-2-C-methyl-D-erythritol + diphosphate</text>
        <dbReference type="Rhea" id="RHEA:13429"/>
        <dbReference type="ChEBI" id="CHEBI:15378"/>
        <dbReference type="ChEBI" id="CHEBI:33019"/>
        <dbReference type="ChEBI" id="CHEBI:37563"/>
        <dbReference type="ChEBI" id="CHEBI:57823"/>
        <dbReference type="ChEBI" id="CHEBI:58262"/>
        <dbReference type="EC" id="2.7.7.60"/>
    </reaction>
</comment>
<keyword evidence="6 7" id="KW-0414">Isoprene biosynthesis</keyword>